<gene>
    <name evidence="6" type="primary">rnfG</name>
    <name evidence="9" type="ORF">FD145_426</name>
</gene>
<feature type="modified residue" description="FMN phosphoryl threonine" evidence="6">
    <location>
        <position position="129"/>
    </location>
</feature>
<evidence type="ECO:0000256" key="6">
    <source>
        <dbReference type="HAMAP-Rule" id="MF_00479"/>
    </source>
</evidence>
<keyword evidence="1 6" id="KW-0813">Transport</keyword>
<evidence type="ECO:0000313" key="9">
    <source>
        <dbReference type="EMBL" id="KAF0134858.1"/>
    </source>
</evidence>
<protein>
    <recommendedName>
        <fullName evidence="6">Ion-translocating oxidoreductase complex subunit G</fullName>
        <ecNumber evidence="6">7.-.-.-</ecNumber>
    </recommendedName>
    <alternativeName>
        <fullName evidence="6">Rnf electron transport complex subunit G</fullName>
    </alternativeName>
</protein>
<comment type="caution">
    <text evidence="9">The sequence shown here is derived from an EMBL/GenBank/DDBJ whole genome shotgun (WGS) entry which is preliminary data.</text>
</comment>
<evidence type="ECO:0000256" key="3">
    <source>
        <dbReference type="ARBA" id="ARBA00022630"/>
    </source>
</evidence>
<dbReference type="Pfam" id="PF04205">
    <property type="entry name" value="FMN_bind"/>
    <property type="match status" value="1"/>
</dbReference>
<evidence type="ECO:0000256" key="1">
    <source>
        <dbReference type="ARBA" id="ARBA00022448"/>
    </source>
</evidence>
<accession>A0A833NSH3</accession>
<evidence type="ECO:0000256" key="5">
    <source>
        <dbReference type="ARBA" id="ARBA00022982"/>
    </source>
</evidence>
<proteinExistence type="inferred from homology"/>
<dbReference type="AlphaFoldDB" id="A0A833NSH3"/>
<comment type="function">
    <text evidence="6">Part of a membrane-bound complex that couples electron transfer with translocation of ions across the membrane.</text>
</comment>
<comment type="cofactor">
    <cofactor evidence="6">
        <name>FMN</name>
        <dbReference type="ChEBI" id="CHEBI:58210"/>
    </cofactor>
</comment>
<comment type="similarity">
    <text evidence="6">Belongs to the RnfG family.</text>
</comment>
<dbReference type="GO" id="GO:0022900">
    <property type="term" value="P:electron transport chain"/>
    <property type="evidence" value="ECO:0007669"/>
    <property type="project" value="UniProtKB-UniRule"/>
</dbReference>
<dbReference type="Proteomes" id="UP000488506">
    <property type="component" value="Unassembled WGS sequence"/>
</dbReference>
<dbReference type="HAMAP" id="MF_00479">
    <property type="entry name" value="RsxG_RnfG"/>
    <property type="match status" value="1"/>
</dbReference>
<feature type="signal peptide" evidence="7">
    <location>
        <begin position="1"/>
        <end position="18"/>
    </location>
</feature>
<keyword evidence="5 6" id="KW-0249">Electron transport</keyword>
<evidence type="ECO:0000256" key="2">
    <source>
        <dbReference type="ARBA" id="ARBA00022553"/>
    </source>
</evidence>
<comment type="subunit">
    <text evidence="6">The complex is composed of six subunits: RnfA, RnfB, RnfC, RnfD, RnfE and RnfG.</text>
</comment>
<dbReference type="InterPro" id="IPR007329">
    <property type="entry name" value="FMN-bd"/>
</dbReference>
<keyword evidence="6" id="KW-0472">Membrane</keyword>
<evidence type="ECO:0000259" key="8">
    <source>
        <dbReference type="SMART" id="SM00900"/>
    </source>
</evidence>
<evidence type="ECO:0000256" key="7">
    <source>
        <dbReference type="SAM" id="SignalP"/>
    </source>
</evidence>
<keyword evidence="6" id="KW-1133">Transmembrane helix</keyword>
<sequence length="152" mass="16246">MKEIISLGLFLAFASAIAAGMLAFTYTSTYDRIVMEKQKEIESAKTEILAGQKGKVVEALPKGYAGNINMLVGIDENNKVTGVKIITMNETPGLGANAADANFLRQFIGKSQSDRFVPKEDIQALTGATITSRAVCNGVKEAFIKGSQAPQK</sequence>
<keyword evidence="6" id="KW-1003">Cell membrane</keyword>
<comment type="subcellular location">
    <subcellularLocation>
        <location evidence="6">Cell membrane</location>
        <topology evidence="6">Single-pass membrane protein</topology>
    </subcellularLocation>
</comment>
<dbReference type="PANTHER" id="PTHR36118">
    <property type="entry name" value="ION-TRANSLOCATING OXIDOREDUCTASE COMPLEX SUBUNIT G"/>
    <property type="match status" value="1"/>
</dbReference>
<dbReference type="InterPro" id="IPR010209">
    <property type="entry name" value="Ion_transpt_RnfG/RsxG"/>
</dbReference>
<feature type="chain" id="PRO_5032540941" description="Ion-translocating oxidoreductase complex subunit G" evidence="7">
    <location>
        <begin position="19"/>
        <end position="152"/>
    </location>
</feature>
<dbReference type="GO" id="GO:0009055">
    <property type="term" value="F:electron transfer activity"/>
    <property type="evidence" value="ECO:0007669"/>
    <property type="project" value="InterPro"/>
</dbReference>
<evidence type="ECO:0000256" key="4">
    <source>
        <dbReference type="ARBA" id="ARBA00022643"/>
    </source>
</evidence>
<keyword evidence="6" id="KW-0812">Transmembrane</keyword>
<reference evidence="9 10" key="1">
    <citation type="submission" date="2019-12" db="EMBL/GenBank/DDBJ databases">
        <authorList>
            <person name="Wolfe R."/>
            <person name="Danczak R."/>
            <person name="Wilkins M."/>
        </authorList>
    </citation>
    <scope>NUCLEOTIDE SEQUENCE [LARGE SCALE GENOMIC DNA]</scope>
    <source>
        <strain evidence="9">X2_MaxBin.013</strain>
    </source>
</reference>
<keyword evidence="6" id="KW-1278">Translocase</keyword>
<dbReference type="PANTHER" id="PTHR36118:SF1">
    <property type="entry name" value="ION-TRANSLOCATING OXIDOREDUCTASE COMPLEX SUBUNIT G"/>
    <property type="match status" value="1"/>
</dbReference>
<feature type="domain" description="FMN-binding" evidence="8">
    <location>
        <begin position="63"/>
        <end position="146"/>
    </location>
</feature>
<dbReference type="EMBL" id="WPAF01000004">
    <property type="protein sequence ID" value="KAF0134858.1"/>
    <property type="molecule type" value="Genomic_DNA"/>
</dbReference>
<organism evidence="9 10">
    <name type="scientific">Candidatus Saganbacteria bacterium</name>
    <dbReference type="NCBI Taxonomy" id="2575572"/>
    <lineage>
        <taxon>Bacteria</taxon>
        <taxon>Bacillati</taxon>
        <taxon>Saganbacteria</taxon>
    </lineage>
</organism>
<evidence type="ECO:0000313" key="10">
    <source>
        <dbReference type="Proteomes" id="UP000488506"/>
    </source>
</evidence>
<keyword evidence="2 6" id="KW-0597">Phosphoprotein</keyword>
<keyword evidence="4 6" id="KW-0288">FMN</keyword>
<keyword evidence="7" id="KW-0732">Signal</keyword>
<name>A0A833NSH3_UNCSA</name>
<dbReference type="GO" id="GO:0005886">
    <property type="term" value="C:plasma membrane"/>
    <property type="evidence" value="ECO:0007669"/>
    <property type="project" value="UniProtKB-SubCell"/>
</dbReference>
<keyword evidence="3 6" id="KW-0285">Flavoprotein</keyword>
<dbReference type="SMART" id="SM00900">
    <property type="entry name" value="FMN_bind"/>
    <property type="match status" value="1"/>
</dbReference>
<dbReference type="EC" id="7.-.-.-" evidence="6"/>
<dbReference type="GO" id="GO:0010181">
    <property type="term" value="F:FMN binding"/>
    <property type="evidence" value="ECO:0007669"/>
    <property type="project" value="InterPro"/>
</dbReference>